<dbReference type="Pfam" id="PF26594">
    <property type="entry name" value="KH_NusA_2nd"/>
    <property type="match status" value="1"/>
</dbReference>
<dbReference type="RefSeq" id="WP_255332830.1">
    <property type="nucleotide sequence ID" value="NZ_VOTZ01000015.1"/>
</dbReference>
<dbReference type="EMBL" id="VOTZ01000015">
    <property type="protein sequence ID" value="MCQ1538876.1"/>
    <property type="molecule type" value="Genomic_DNA"/>
</dbReference>
<keyword evidence="1 6" id="KW-0806">Transcription termination</keyword>
<evidence type="ECO:0000256" key="1">
    <source>
        <dbReference type="ARBA" id="ARBA00022472"/>
    </source>
</evidence>
<dbReference type="InterPro" id="IPR009019">
    <property type="entry name" value="KH_sf_prok-type"/>
</dbReference>
<evidence type="ECO:0000259" key="8">
    <source>
        <dbReference type="Pfam" id="PF26594"/>
    </source>
</evidence>
<dbReference type="Gene3D" id="3.30.300.20">
    <property type="match status" value="2"/>
</dbReference>
<dbReference type="NCBIfam" id="TIGR01952">
    <property type="entry name" value="nusA_arch"/>
    <property type="match status" value="1"/>
</dbReference>
<keyword evidence="10" id="KW-1185">Reference proteome</keyword>
<dbReference type="InterPro" id="IPR030842">
    <property type="entry name" value="TF_NusA_bacterial"/>
</dbReference>
<dbReference type="PANTHER" id="PTHR22648:SF0">
    <property type="entry name" value="TRANSCRIPTION TERMINATION_ANTITERMINATION PROTEIN NUSA"/>
    <property type="match status" value="1"/>
</dbReference>
<dbReference type="GO" id="GO:0006353">
    <property type="term" value="P:DNA-templated transcription termination"/>
    <property type="evidence" value="ECO:0007669"/>
    <property type="project" value="UniProtKB-UniRule"/>
</dbReference>
<keyword evidence="4 6" id="KW-0805">Transcription regulation</keyword>
<protein>
    <recommendedName>
        <fullName evidence="6">Probable transcription termination protein NusA</fullName>
    </recommendedName>
</protein>
<evidence type="ECO:0000256" key="3">
    <source>
        <dbReference type="ARBA" id="ARBA00022884"/>
    </source>
</evidence>
<dbReference type="InterPro" id="IPR058582">
    <property type="entry name" value="KH_NusA_2nd"/>
</dbReference>
<keyword evidence="2 6" id="KW-0963">Cytoplasm</keyword>
<feature type="domain" description="KH type-2" evidence="7">
    <location>
        <begin position="18"/>
        <end position="73"/>
    </location>
</feature>
<accession>A0ABD4TJJ8</accession>
<comment type="caution">
    <text evidence="9">The sequence shown here is derived from an EMBL/GenBank/DDBJ whole genome shotgun (WGS) entry which is preliminary data.</text>
</comment>
<name>A0ABD4TJJ8_9EURY</name>
<dbReference type="AlphaFoldDB" id="A0ABD4TJJ8"/>
<evidence type="ECO:0000256" key="2">
    <source>
        <dbReference type="ARBA" id="ARBA00022490"/>
    </source>
</evidence>
<evidence type="ECO:0000256" key="6">
    <source>
        <dbReference type="HAMAP-Rule" id="MF_00945"/>
    </source>
</evidence>
<organism evidence="9 10">
    <name type="scientific">Methanocalculus taiwanensis</name>
    <dbReference type="NCBI Taxonomy" id="106207"/>
    <lineage>
        <taxon>Archaea</taxon>
        <taxon>Methanobacteriati</taxon>
        <taxon>Methanobacteriota</taxon>
        <taxon>Stenosarchaea group</taxon>
        <taxon>Methanomicrobia</taxon>
        <taxon>Methanomicrobiales</taxon>
        <taxon>Methanocalculaceae</taxon>
        <taxon>Methanocalculus</taxon>
    </lineage>
</organism>
<evidence type="ECO:0000313" key="10">
    <source>
        <dbReference type="Proteomes" id="UP001524383"/>
    </source>
</evidence>
<comment type="subcellular location">
    <subcellularLocation>
        <location evidence="6">Cytoplasm</location>
    </subcellularLocation>
</comment>
<evidence type="ECO:0000259" key="7">
    <source>
        <dbReference type="Pfam" id="PF07650"/>
    </source>
</evidence>
<reference evidence="9 10" key="1">
    <citation type="submission" date="2019-08" db="EMBL/GenBank/DDBJ databases">
        <authorList>
            <person name="Chen S.-C."/>
            <person name="Lai M.-C."/>
            <person name="You Y.-T."/>
        </authorList>
    </citation>
    <scope>NUCLEOTIDE SEQUENCE [LARGE SCALE GENOMIC DNA]</scope>
    <source>
        <strain evidence="9 10">P2F9704a</strain>
    </source>
</reference>
<dbReference type="InterPro" id="IPR015946">
    <property type="entry name" value="KH_dom-like_a/b"/>
</dbReference>
<comment type="function">
    <text evidence="6">Participates in transcription termination.</text>
</comment>
<dbReference type="InterPro" id="IPR010212">
    <property type="entry name" value="NusA_arc"/>
</dbReference>
<dbReference type="SUPFAM" id="SSF54814">
    <property type="entry name" value="Prokaryotic type KH domain (KH-domain type II)"/>
    <property type="match status" value="2"/>
</dbReference>
<feature type="domain" description="NusA-like second KH" evidence="8">
    <location>
        <begin position="77"/>
        <end position="130"/>
    </location>
</feature>
<keyword evidence="3" id="KW-0694">RNA-binding</keyword>
<dbReference type="PANTHER" id="PTHR22648">
    <property type="entry name" value="TRANSCRIPTION TERMINATION FACTOR NUSA"/>
    <property type="match status" value="1"/>
</dbReference>
<evidence type="ECO:0000256" key="4">
    <source>
        <dbReference type="ARBA" id="ARBA00023015"/>
    </source>
</evidence>
<gene>
    <name evidence="6" type="primary">nusA</name>
    <name evidence="9" type="ORF">FTO68_07765</name>
</gene>
<dbReference type="GO" id="GO:0003723">
    <property type="term" value="F:RNA binding"/>
    <property type="evidence" value="ECO:0007669"/>
    <property type="project" value="UniProtKB-KW"/>
</dbReference>
<evidence type="ECO:0000313" key="9">
    <source>
        <dbReference type="EMBL" id="MCQ1538876.1"/>
    </source>
</evidence>
<keyword evidence="5 6" id="KW-0804">Transcription</keyword>
<sequence>MERTISFKERRYIEELRILTKSTAIDCIIDDRFDRLIYIITPGDMGIAIGKSGDNIKKMQKVLGKRIEMVEYAEDREQFLRNIFKPAEVIHVFFPTGETGSIRVTVRNKSEVGIAIGKGGCTIEKARMIVRRFFGLESGDIIVEEEHGA</sequence>
<proteinExistence type="inferred from homology"/>
<comment type="similarity">
    <text evidence="6">Belongs to the NusA family.</text>
</comment>
<dbReference type="InterPro" id="IPR004044">
    <property type="entry name" value="KH_dom_type_2"/>
</dbReference>
<dbReference type="Pfam" id="PF07650">
    <property type="entry name" value="KH_2"/>
    <property type="match status" value="1"/>
</dbReference>
<evidence type="ECO:0000256" key="5">
    <source>
        <dbReference type="ARBA" id="ARBA00023163"/>
    </source>
</evidence>
<dbReference type="Proteomes" id="UP001524383">
    <property type="component" value="Unassembled WGS sequence"/>
</dbReference>
<dbReference type="GO" id="GO:0005737">
    <property type="term" value="C:cytoplasm"/>
    <property type="evidence" value="ECO:0007669"/>
    <property type="project" value="UniProtKB-SubCell"/>
</dbReference>
<dbReference type="HAMAP" id="MF_00945_A">
    <property type="entry name" value="NusA_A"/>
    <property type="match status" value="1"/>
</dbReference>